<dbReference type="GeneID" id="5618994"/>
<dbReference type="EC" id="7.1.1.2" evidence="3 16"/>
<feature type="transmembrane region" description="Helical" evidence="16">
    <location>
        <begin position="310"/>
        <end position="330"/>
    </location>
</feature>
<evidence type="ECO:0000259" key="17">
    <source>
        <dbReference type="Pfam" id="PF00361"/>
    </source>
</evidence>
<evidence type="ECO:0000256" key="9">
    <source>
        <dbReference type="ARBA" id="ARBA00022982"/>
    </source>
</evidence>
<keyword evidence="9 16" id="KW-0249">Electron transport</keyword>
<dbReference type="InterPro" id="IPR000260">
    <property type="entry name" value="NADH4_N"/>
</dbReference>
<evidence type="ECO:0000256" key="5">
    <source>
        <dbReference type="ARBA" id="ARBA00022448"/>
    </source>
</evidence>
<dbReference type="Pfam" id="PF01059">
    <property type="entry name" value="Oxidored_q5_N"/>
    <property type="match status" value="1"/>
</dbReference>
<keyword evidence="8" id="KW-1278">Translocase</keyword>
<keyword evidence="13 16" id="KW-0496">Mitochondrion</keyword>
<dbReference type="EMBL" id="AP009162">
    <property type="protein sequence ID" value="BAF51747.1"/>
    <property type="molecule type" value="Genomic_DNA"/>
</dbReference>
<dbReference type="PANTHER" id="PTHR43507">
    <property type="entry name" value="NADH-UBIQUINONE OXIDOREDUCTASE CHAIN 4"/>
    <property type="match status" value="1"/>
</dbReference>
<feature type="transmembrane region" description="Helical" evidence="16">
    <location>
        <begin position="21"/>
        <end position="42"/>
    </location>
</feature>
<keyword evidence="6 16" id="KW-0679">Respiratory chain</keyword>
<feature type="domain" description="NADH:ubiquinone oxidoreductase chain 4 N-terminal" evidence="18">
    <location>
        <begin position="1"/>
        <end position="110"/>
    </location>
</feature>
<evidence type="ECO:0000256" key="3">
    <source>
        <dbReference type="ARBA" id="ARBA00012944"/>
    </source>
</evidence>
<evidence type="ECO:0000256" key="15">
    <source>
        <dbReference type="ARBA" id="ARBA00049551"/>
    </source>
</evidence>
<evidence type="ECO:0000256" key="13">
    <source>
        <dbReference type="ARBA" id="ARBA00023128"/>
    </source>
</evidence>
<dbReference type="GO" id="GO:0031966">
    <property type="term" value="C:mitochondrial membrane"/>
    <property type="evidence" value="ECO:0007669"/>
    <property type="project" value="UniProtKB-SubCell"/>
</dbReference>
<dbReference type="GO" id="GO:0048039">
    <property type="term" value="F:ubiquinone binding"/>
    <property type="evidence" value="ECO:0007669"/>
    <property type="project" value="TreeGrafter"/>
</dbReference>
<feature type="transmembrane region" description="Helical" evidence="16">
    <location>
        <begin position="229"/>
        <end position="248"/>
    </location>
</feature>
<evidence type="ECO:0000259" key="18">
    <source>
        <dbReference type="Pfam" id="PF01059"/>
    </source>
</evidence>
<dbReference type="GO" id="GO:0003954">
    <property type="term" value="F:NADH dehydrogenase activity"/>
    <property type="evidence" value="ECO:0007669"/>
    <property type="project" value="TreeGrafter"/>
</dbReference>
<sequence length="460" mass="51121">MLKILIPTIMLVPTAWMIPTKWLWPTTLAHSMLIAFASLAWLKNLSETGWSCLNPYMATDPLSTPLLILTCWLLPLMILASQNHTASEPANRQRTFITLLISLQIFLILAFSATEIIMFYVMFEATLIPTLILITRWGNQTERLNAGTYFLFYTLAGSLPLLVALLLLQNDTGTLSLLTLQYASCIQLTTYADKLWWAACLIAFLVKMPLYGAHLWLPKAHVEAPVAGSMVLAAVLLKLGGYGMMRMLVILEPLTKELSYPFIILALWGVIMTGSICLRQTDLKSLIAYSSVSHMGLVVGGILIQTPWGFTGALILMIAHGLTSSALFCLANTNYERTHSRTMLLARGLQVALPLMTTWWFIGSLANLALPPLPNLMGELMIITSLFNWSWWTLALTGVGTLITAGYSLYMFLMTQRGPLPAHLIALDPSHSREHLLMALHLVPLILLILKPELVWGWTA</sequence>
<keyword evidence="11 16" id="KW-0520">NAD</keyword>
<evidence type="ECO:0000256" key="6">
    <source>
        <dbReference type="ARBA" id="ARBA00022660"/>
    </source>
</evidence>
<comment type="similarity">
    <text evidence="2 16">Belongs to the complex I subunit 4 family.</text>
</comment>
<dbReference type="AlphaFoldDB" id="A4QIN4"/>
<geneLocation type="mitochondrion" evidence="19"/>
<gene>
    <name evidence="19" type="primary">ND4</name>
</gene>
<dbReference type="InterPro" id="IPR003918">
    <property type="entry name" value="NADH_UbQ_OxRdtase"/>
</dbReference>
<comment type="function">
    <text evidence="16">Core subunit of the mitochondrial membrane respiratory chain NADH dehydrogenase (Complex I) which catalyzes electron transfer from NADH through the respiratory chain, using ubiquinone as an electron acceptor. Essential for the catalytic activity and assembly of complex I.</text>
</comment>
<dbReference type="CTD" id="4538"/>
<keyword evidence="10 16" id="KW-1133">Transmembrane helix</keyword>
<feature type="transmembrane region" description="Helical" evidence="16">
    <location>
        <begin position="390"/>
        <end position="413"/>
    </location>
</feature>
<comment type="subcellular location">
    <subcellularLocation>
        <location evidence="1 16">Mitochondrion membrane</location>
        <topology evidence="1 16">Multi-pass membrane protein</topology>
    </subcellularLocation>
</comment>
<dbReference type="InterPro" id="IPR010227">
    <property type="entry name" value="NADH_Q_OxRdtase_chainM/4"/>
</dbReference>
<comment type="catalytic activity">
    <reaction evidence="15 16">
        <text>a ubiquinone + NADH + 5 H(+)(in) = a ubiquinol + NAD(+) + 4 H(+)(out)</text>
        <dbReference type="Rhea" id="RHEA:29091"/>
        <dbReference type="Rhea" id="RHEA-COMP:9565"/>
        <dbReference type="Rhea" id="RHEA-COMP:9566"/>
        <dbReference type="ChEBI" id="CHEBI:15378"/>
        <dbReference type="ChEBI" id="CHEBI:16389"/>
        <dbReference type="ChEBI" id="CHEBI:17976"/>
        <dbReference type="ChEBI" id="CHEBI:57540"/>
        <dbReference type="ChEBI" id="CHEBI:57945"/>
        <dbReference type="EC" id="7.1.1.2"/>
    </reaction>
</comment>
<evidence type="ECO:0000313" key="19">
    <source>
        <dbReference type="EMBL" id="BAF51747.1"/>
    </source>
</evidence>
<organism evidence="19">
    <name type="scientific">Zanclus cornutus</name>
    <name type="common">Moorish idol</name>
    <name type="synonym">Chaetodon cornutus</name>
    <dbReference type="NCBI Taxonomy" id="75044"/>
    <lineage>
        <taxon>Eukaryota</taxon>
        <taxon>Metazoa</taxon>
        <taxon>Chordata</taxon>
        <taxon>Craniata</taxon>
        <taxon>Vertebrata</taxon>
        <taxon>Euteleostomi</taxon>
        <taxon>Actinopterygii</taxon>
        <taxon>Neopterygii</taxon>
        <taxon>Teleostei</taxon>
        <taxon>Neoteleostei</taxon>
        <taxon>Acanthomorphata</taxon>
        <taxon>Eupercaria</taxon>
        <taxon>Acanthuriformes</taxon>
        <taxon>Zanclidae</taxon>
        <taxon>Zanclus</taxon>
    </lineage>
</organism>
<keyword evidence="14 16" id="KW-0472">Membrane</keyword>
<evidence type="ECO:0000256" key="1">
    <source>
        <dbReference type="ARBA" id="ARBA00004225"/>
    </source>
</evidence>
<feature type="transmembrane region" description="Helical" evidence="16">
    <location>
        <begin position="286"/>
        <end position="304"/>
    </location>
</feature>
<keyword evidence="5 16" id="KW-0813">Transport</keyword>
<reference evidence="19" key="1">
    <citation type="journal article" date="2007" name="Mol. Phylogenet. Evol.">
        <title>Phylogenetic position of tetraodontiform fishes within the higher teleosts: Bayesian inferences based on 44 whole mitochondrial genome sequences.</title>
        <authorList>
            <person name="Yamanoue Y."/>
            <person name="Miya M."/>
            <person name="Matsuura K."/>
            <person name="Yagishita N."/>
            <person name="Mabuchi K."/>
            <person name="Sakai H."/>
            <person name="Katoh M."/>
            <person name="Nishida M."/>
        </authorList>
    </citation>
    <scope>NUCLEOTIDE SEQUENCE</scope>
    <source>
        <tissue evidence="19">Muscle</tissue>
    </source>
</reference>
<dbReference type="PANTHER" id="PTHR43507:SF20">
    <property type="entry name" value="NADH-UBIQUINONE OXIDOREDUCTASE CHAIN 4"/>
    <property type="match status" value="1"/>
</dbReference>
<keyword evidence="12 16" id="KW-0830">Ubiquinone</keyword>
<evidence type="ECO:0000256" key="7">
    <source>
        <dbReference type="ARBA" id="ARBA00022692"/>
    </source>
</evidence>
<dbReference type="GO" id="GO:0015990">
    <property type="term" value="P:electron transport coupled proton transport"/>
    <property type="evidence" value="ECO:0007669"/>
    <property type="project" value="TreeGrafter"/>
</dbReference>
<evidence type="ECO:0000256" key="2">
    <source>
        <dbReference type="ARBA" id="ARBA00009025"/>
    </source>
</evidence>
<dbReference type="InterPro" id="IPR001750">
    <property type="entry name" value="ND/Mrp_TM"/>
</dbReference>
<evidence type="ECO:0000256" key="16">
    <source>
        <dbReference type="RuleBase" id="RU003297"/>
    </source>
</evidence>
<evidence type="ECO:0000256" key="4">
    <source>
        <dbReference type="ARBA" id="ARBA00021006"/>
    </source>
</evidence>
<dbReference type="NCBIfam" id="TIGR01972">
    <property type="entry name" value="NDH_I_M"/>
    <property type="match status" value="1"/>
</dbReference>
<dbReference type="GO" id="GO:0008137">
    <property type="term" value="F:NADH dehydrogenase (ubiquinone) activity"/>
    <property type="evidence" value="ECO:0007669"/>
    <property type="project" value="UniProtKB-UniRule"/>
</dbReference>
<evidence type="ECO:0000256" key="8">
    <source>
        <dbReference type="ARBA" id="ARBA00022967"/>
    </source>
</evidence>
<dbReference type="RefSeq" id="YP_001491236.1">
    <property type="nucleotide sequence ID" value="NC_009852.1"/>
</dbReference>
<feature type="transmembrane region" description="Helical" evidence="16">
    <location>
        <begin position="260"/>
        <end position="279"/>
    </location>
</feature>
<feature type="transmembrane region" description="Helical" evidence="16">
    <location>
        <begin position="117"/>
        <end position="137"/>
    </location>
</feature>
<feature type="domain" description="NADH:quinone oxidoreductase/Mrp antiporter transmembrane" evidence="17">
    <location>
        <begin position="113"/>
        <end position="404"/>
    </location>
</feature>
<proteinExistence type="inferred from homology"/>
<protein>
    <recommendedName>
        <fullName evidence="4 16">NADH-ubiquinone oxidoreductase chain 4</fullName>
        <ecNumber evidence="3 16">7.1.1.2</ecNumber>
    </recommendedName>
</protein>
<dbReference type="PRINTS" id="PR01437">
    <property type="entry name" value="NUOXDRDTASE4"/>
</dbReference>
<feature type="transmembrane region" description="Helical" evidence="16">
    <location>
        <begin position="196"/>
        <end position="217"/>
    </location>
</feature>
<feature type="transmembrane region" description="Helical" evidence="16">
    <location>
        <begin position="93"/>
        <end position="111"/>
    </location>
</feature>
<evidence type="ECO:0000256" key="10">
    <source>
        <dbReference type="ARBA" id="ARBA00022989"/>
    </source>
</evidence>
<name>A4QIN4_ZANCO</name>
<evidence type="ECO:0000256" key="11">
    <source>
        <dbReference type="ARBA" id="ARBA00023027"/>
    </source>
</evidence>
<evidence type="ECO:0000256" key="14">
    <source>
        <dbReference type="ARBA" id="ARBA00023136"/>
    </source>
</evidence>
<dbReference type="GO" id="GO:0042773">
    <property type="term" value="P:ATP synthesis coupled electron transport"/>
    <property type="evidence" value="ECO:0007669"/>
    <property type="project" value="InterPro"/>
</dbReference>
<feature type="transmembrane region" description="Helical" evidence="16">
    <location>
        <begin position="351"/>
        <end position="370"/>
    </location>
</feature>
<accession>A4QIN4</accession>
<feature type="transmembrane region" description="Helical" evidence="16">
    <location>
        <begin position="62"/>
        <end position="81"/>
    </location>
</feature>
<keyword evidence="7 16" id="KW-0812">Transmembrane</keyword>
<evidence type="ECO:0000256" key="12">
    <source>
        <dbReference type="ARBA" id="ARBA00023075"/>
    </source>
</evidence>
<dbReference type="Pfam" id="PF00361">
    <property type="entry name" value="Proton_antipo_M"/>
    <property type="match status" value="1"/>
</dbReference>
<feature type="transmembrane region" description="Helical" evidence="16">
    <location>
        <begin position="149"/>
        <end position="168"/>
    </location>
</feature>